<reference evidence="3" key="1">
    <citation type="journal article" date="2013" name="Nature">
        <title>Draft genome of the wheat A-genome progenitor Triticum urartu.</title>
        <authorList>
            <person name="Ling H.Q."/>
            <person name="Zhao S."/>
            <person name="Liu D."/>
            <person name="Wang J."/>
            <person name="Sun H."/>
            <person name="Zhang C."/>
            <person name="Fan H."/>
            <person name="Li D."/>
            <person name="Dong L."/>
            <person name="Tao Y."/>
            <person name="Gao C."/>
            <person name="Wu H."/>
            <person name="Li Y."/>
            <person name="Cui Y."/>
            <person name="Guo X."/>
            <person name="Zheng S."/>
            <person name="Wang B."/>
            <person name="Yu K."/>
            <person name="Liang Q."/>
            <person name="Yang W."/>
            <person name="Lou X."/>
            <person name="Chen J."/>
            <person name="Feng M."/>
            <person name="Jian J."/>
            <person name="Zhang X."/>
            <person name="Luo G."/>
            <person name="Jiang Y."/>
            <person name="Liu J."/>
            <person name="Wang Z."/>
            <person name="Sha Y."/>
            <person name="Zhang B."/>
            <person name="Wu H."/>
            <person name="Tang D."/>
            <person name="Shen Q."/>
            <person name="Xue P."/>
            <person name="Zou S."/>
            <person name="Wang X."/>
            <person name="Liu X."/>
            <person name="Wang F."/>
            <person name="Yang Y."/>
            <person name="An X."/>
            <person name="Dong Z."/>
            <person name="Zhang K."/>
            <person name="Zhang X."/>
            <person name="Luo M.C."/>
            <person name="Dvorak J."/>
            <person name="Tong Y."/>
            <person name="Wang J."/>
            <person name="Yang H."/>
            <person name="Li Z."/>
            <person name="Wang D."/>
            <person name="Zhang A."/>
            <person name="Wang J."/>
        </authorList>
    </citation>
    <scope>NUCLEOTIDE SEQUENCE</scope>
    <source>
        <strain evidence="3">cv. G1812</strain>
    </source>
</reference>
<keyword evidence="3" id="KW-1185">Reference proteome</keyword>
<dbReference type="PANTHER" id="PTHR11877:SF68">
    <property type="entry name" value="OS07G0501100 PROTEIN"/>
    <property type="match status" value="1"/>
</dbReference>
<evidence type="ECO:0000313" key="3">
    <source>
        <dbReference type="Proteomes" id="UP000015106"/>
    </source>
</evidence>
<accession>A0A8R7ULE7</accession>
<dbReference type="GO" id="GO:0030639">
    <property type="term" value="P:polyketide biosynthetic process"/>
    <property type="evidence" value="ECO:0007669"/>
    <property type="project" value="TreeGrafter"/>
</dbReference>
<dbReference type="InterPro" id="IPR011141">
    <property type="entry name" value="Polyketide_synthase_type-III"/>
</dbReference>
<dbReference type="SUPFAM" id="SSF53901">
    <property type="entry name" value="Thiolase-like"/>
    <property type="match status" value="1"/>
</dbReference>
<organism evidence="2 3">
    <name type="scientific">Triticum urartu</name>
    <name type="common">Red wild einkorn</name>
    <name type="synonym">Crithodium urartu</name>
    <dbReference type="NCBI Taxonomy" id="4572"/>
    <lineage>
        <taxon>Eukaryota</taxon>
        <taxon>Viridiplantae</taxon>
        <taxon>Streptophyta</taxon>
        <taxon>Embryophyta</taxon>
        <taxon>Tracheophyta</taxon>
        <taxon>Spermatophyta</taxon>
        <taxon>Magnoliopsida</taxon>
        <taxon>Liliopsida</taxon>
        <taxon>Poales</taxon>
        <taxon>Poaceae</taxon>
        <taxon>BOP clade</taxon>
        <taxon>Pooideae</taxon>
        <taxon>Triticodae</taxon>
        <taxon>Triticeae</taxon>
        <taxon>Triticinae</taxon>
        <taxon>Triticum</taxon>
    </lineage>
</organism>
<dbReference type="AlphaFoldDB" id="A0A8R7ULE7"/>
<feature type="domain" description="Chalcone/stilbene synthase N-terminal" evidence="1">
    <location>
        <begin position="5"/>
        <end position="63"/>
    </location>
</feature>
<proteinExistence type="predicted"/>
<dbReference type="EnsemblPlants" id="TuG1812G0500004079.01.T02">
    <property type="protein sequence ID" value="TuG1812G0500004079.01.T02"/>
    <property type="gene ID" value="TuG1812G0500004079.01"/>
</dbReference>
<evidence type="ECO:0000259" key="1">
    <source>
        <dbReference type="Pfam" id="PF00195"/>
    </source>
</evidence>
<reference evidence="2" key="3">
    <citation type="submission" date="2022-06" db="UniProtKB">
        <authorList>
            <consortium name="EnsemblPlants"/>
        </authorList>
    </citation>
    <scope>IDENTIFICATION</scope>
</reference>
<dbReference type="Gene3D" id="3.40.47.10">
    <property type="match status" value="1"/>
</dbReference>
<dbReference type="InterPro" id="IPR001099">
    <property type="entry name" value="Chalcone/stilbene_synt_N"/>
</dbReference>
<dbReference type="InterPro" id="IPR016039">
    <property type="entry name" value="Thiolase-like"/>
</dbReference>
<dbReference type="Proteomes" id="UP000015106">
    <property type="component" value="Chromosome 5"/>
</dbReference>
<dbReference type="Pfam" id="PF00195">
    <property type="entry name" value="Chal_sti_synt_N"/>
    <property type="match status" value="1"/>
</dbReference>
<dbReference type="PANTHER" id="PTHR11877">
    <property type="entry name" value="HYDROXYMETHYLGLUTARYL-COA SYNTHASE"/>
    <property type="match status" value="1"/>
</dbReference>
<dbReference type="Gramene" id="TuG1812G0500004079.01.T02">
    <property type="protein sequence ID" value="TuG1812G0500004079.01.T02"/>
    <property type="gene ID" value="TuG1812G0500004079.01"/>
</dbReference>
<evidence type="ECO:0000313" key="2">
    <source>
        <dbReference type="EnsemblPlants" id="TuG1812G0500004079.01.T02"/>
    </source>
</evidence>
<reference evidence="2" key="2">
    <citation type="submission" date="2018-03" db="EMBL/GenBank/DDBJ databases">
        <title>The Triticum urartu genome reveals the dynamic nature of wheat genome evolution.</title>
        <authorList>
            <person name="Ling H."/>
            <person name="Ma B."/>
            <person name="Shi X."/>
            <person name="Liu H."/>
            <person name="Dong L."/>
            <person name="Sun H."/>
            <person name="Cao Y."/>
            <person name="Gao Q."/>
            <person name="Zheng S."/>
            <person name="Li Y."/>
            <person name="Yu Y."/>
            <person name="Du H."/>
            <person name="Qi M."/>
            <person name="Li Y."/>
            <person name="Yu H."/>
            <person name="Cui Y."/>
            <person name="Wang N."/>
            <person name="Chen C."/>
            <person name="Wu H."/>
            <person name="Zhao Y."/>
            <person name="Zhang J."/>
            <person name="Li Y."/>
            <person name="Zhou W."/>
            <person name="Zhang B."/>
            <person name="Hu W."/>
            <person name="Eijk M."/>
            <person name="Tang J."/>
            <person name="Witsenboer H."/>
            <person name="Zhao S."/>
            <person name="Li Z."/>
            <person name="Zhang A."/>
            <person name="Wang D."/>
            <person name="Liang C."/>
        </authorList>
    </citation>
    <scope>NUCLEOTIDE SEQUENCE [LARGE SCALE GENOMIC DNA]</scope>
    <source>
        <strain evidence="2">cv. G1812</strain>
    </source>
</reference>
<sequence>MATVQQIRHVQRSDGPAAVLAIGTANPASCMLRNDYADYYFRVTNSEHHADLKDKLKRICKTMHALHLQRKPNLVTYKRIGVRFQFPNACIFAVSYYVKCSPVQVRIRASRGATCTSTRSSSARTRTSATVRC</sequence>
<dbReference type="GO" id="GO:0016747">
    <property type="term" value="F:acyltransferase activity, transferring groups other than amino-acyl groups"/>
    <property type="evidence" value="ECO:0007669"/>
    <property type="project" value="InterPro"/>
</dbReference>
<protein>
    <recommendedName>
        <fullName evidence="1">Chalcone/stilbene synthase N-terminal domain-containing protein</fullName>
    </recommendedName>
</protein>
<gene>
    <name evidence="2" type="primary">LOC125505947</name>
</gene>
<name>A0A8R7ULE7_TRIUA</name>